<accession>A0A0P1FPN6</accession>
<feature type="domain" description="DUF11" evidence="3">
    <location>
        <begin position="200"/>
        <end position="329"/>
    </location>
</feature>
<feature type="signal peptide" evidence="2">
    <location>
        <begin position="1"/>
        <end position="21"/>
    </location>
</feature>
<organism evidence="5 6">
    <name type="scientific">Thalassobacter stenotrophicus</name>
    <dbReference type="NCBI Taxonomy" id="266809"/>
    <lineage>
        <taxon>Bacteria</taxon>
        <taxon>Pseudomonadati</taxon>
        <taxon>Pseudomonadota</taxon>
        <taxon>Alphaproteobacteria</taxon>
        <taxon>Rhodobacterales</taxon>
        <taxon>Roseobacteraceae</taxon>
        <taxon>Thalassobacter</taxon>
    </lineage>
</organism>
<gene>
    <name evidence="5" type="ORF">THS5294_02456</name>
</gene>
<dbReference type="PANTHER" id="PTHR34819">
    <property type="entry name" value="LARGE CYSTEINE-RICH PERIPLASMIC PROTEIN OMCB"/>
    <property type="match status" value="1"/>
</dbReference>
<dbReference type="InterPro" id="IPR018905">
    <property type="entry name" value="A-galactase_NEW3"/>
</dbReference>
<evidence type="ECO:0000256" key="1">
    <source>
        <dbReference type="SAM" id="MobiDB-lite"/>
    </source>
</evidence>
<dbReference type="AlphaFoldDB" id="A0A0P1FPN6"/>
<dbReference type="STRING" id="266809.PM03_11455"/>
<evidence type="ECO:0000259" key="3">
    <source>
        <dbReference type="Pfam" id="PF01345"/>
    </source>
</evidence>
<evidence type="ECO:0000256" key="2">
    <source>
        <dbReference type="SAM" id="SignalP"/>
    </source>
</evidence>
<sequence length="875" mass="89217">MIRSVSAAAVLVTAFSAAAQAAPQAGAVIGNQAVATYENTAGDTITITSNTVETIVRQVAGVTLTSDTSDNIAPGGKAFLPHIVTNVGNGADAFTLSVSENDTGAFDAQNLVFYPDANMDGVADSATPITETPLLAPGEQFGLIIEATAGSTASGTDTMTVTAASQLDSGTTDTNTDTLTVSNGAIIELVKSMVAADDNANNRIDAGDLVTITLAYSSTGLVDATNYKVTDVLDDGLAYVAGSARWSDASGALNDSNSFSDVDATNGSGNNIFWNFNDDDTVDFSIDRVASGRTGSVTFQARITSAADAGVITNTATQTVEGTDFPSSNTATIVVDAEFEVDIADQSPNASMTSGTDDGTSGDDIVSETTNVYQGGVIRQEFVITNNSNQSDSLSVSVLDDSNNTYPAGTTFRIVGADGITPVIGSVGPLAIGESAKVTLVATLPSDATPVAASTTSTPTYQVYLETKSDASGASDTSVAAFMGAVLASSVDLENDVTGSEGDGANPRDGSSNPWVVSEDSTQTTPSLGIAPGDAYTFEMNVQNNGGTSDSYNISLANPLPAGWTVEFRDASGSIITNTGTIPDGDTGTFSVIVTPAEDAVAGDTEVDIQVQSAVSGQSDRIVNAIRVRNIYDVSIVSDQAVQASPGGVVDIAHTITNNGNVTITSGTISASGFSNFSGAIFRDVNNNGAVDAGDEVIDNFDDLPSGLAAGDTLSVIYRVQSPSTGTAGVSEVATLSLGETLNGTGSDITPGDNTVEDTITIVTGDVTLEKYQYIDADCDGTVGTFTKTRQDVEPGQCIRYRIVAENTGAFAATNVEIFDSAPAYTAITECAGDCDAAMSPSGTPTFTSTSISGTYAEVLPGGSVDLEFTVEVDN</sequence>
<feature type="chain" id="PRO_5006062751" evidence="2">
    <location>
        <begin position="22"/>
        <end position="875"/>
    </location>
</feature>
<dbReference type="InterPro" id="IPR001434">
    <property type="entry name" value="OmcB-like_DUF11"/>
</dbReference>
<dbReference type="Pfam" id="PF10633">
    <property type="entry name" value="NPCBM_assoc"/>
    <property type="match status" value="1"/>
</dbReference>
<feature type="compositionally biased region" description="Polar residues" evidence="1">
    <location>
        <begin position="509"/>
        <end position="527"/>
    </location>
</feature>
<feature type="region of interest" description="Disordered" evidence="1">
    <location>
        <begin position="495"/>
        <end position="529"/>
    </location>
</feature>
<feature type="domain" description="Alpha-galactosidase NEW3" evidence="4">
    <location>
        <begin position="531"/>
        <end position="612"/>
    </location>
</feature>
<protein>
    <submittedName>
        <fullName evidence="5">Uncharacterized protein</fullName>
    </submittedName>
</protein>
<dbReference type="InterPro" id="IPR051172">
    <property type="entry name" value="Chlamydia_OmcB"/>
</dbReference>
<dbReference type="Gene3D" id="2.60.40.740">
    <property type="match status" value="1"/>
</dbReference>
<dbReference type="Pfam" id="PF01345">
    <property type="entry name" value="DUF11"/>
    <property type="match status" value="1"/>
</dbReference>
<name>A0A0P1FPN6_9RHOB</name>
<evidence type="ECO:0000259" key="4">
    <source>
        <dbReference type="Pfam" id="PF10633"/>
    </source>
</evidence>
<dbReference type="InterPro" id="IPR047589">
    <property type="entry name" value="DUF11_rpt"/>
</dbReference>
<proteinExistence type="predicted"/>
<keyword evidence="2" id="KW-0732">Signal</keyword>
<dbReference type="EMBL" id="CYRX01000031">
    <property type="protein sequence ID" value="CUH61155.1"/>
    <property type="molecule type" value="Genomic_DNA"/>
</dbReference>
<dbReference type="RefSeq" id="WP_233486474.1">
    <property type="nucleotide sequence ID" value="NZ_CYRX01000031.1"/>
</dbReference>
<reference evidence="5 6" key="1">
    <citation type="submission" date="2015-09" db="EMBL/GenBank/DDBJ databases">
        <authorList>
            <consortium name="Swine Surveillance"/>
        </authorList>
    </citation>
    <scope>NUCLEOTIDE SEQUENCE [LARGE SCALE GENOMIC DNA]</scope>
    <source>
        <strain evidence="5 6">CECT 5294</strain>
    </source>
</reference>
<dbReference type="Proteomes" id="UP000051298">
    <property type="component" value="Unassembled WGS sequence"/>
</dbReference>
<dbReference type="eggNOG" id="COG1361">
    <property type="taxonomic scope" value="Bacteria"/>
</dbReference>
<dbReference type="PANTHER" id="PTHR34819:SF3">
    <property type="entry name" value="CELL SURFACE PROTEIN"/>
    <property type="match status" value="1"/>
</dbReference>
<evidence type="ECO:0000313" key="6">
    <source>
        <dbReference type="Proteomes" id="UP000051298"/>
    </source>
</evidence>
<evidence type="ECO:0000313" key="5">
    <source>
        <dbReference type="EMBL" id="CUH61155.1"/>
    </source>
</evidence>
<dbReference type="NCBIfam" id="TIGR01451">
    <property type="entry name" value="B_ant_repeat"/>
    <property type="match status" value="2"/>
</dbReference>